<keyword evidence="6" id="KW-1185">Reference proteome</keyword>
<keyword evidence="2" id="KW-0677">Repeat</keyword>
<comment type="caution">
    <text evidence="5">The sequence shown here is derived from an EMBL/GenBank/DDBJ whole genome shotgun (WGS) entry which is preliminary data.</text>
</comment>
<dbReference type="InterPro" id="IPR045160">
    <property type="entry name" value="ATG16"/>
</dbReference>
<feature type="repeat" description="WD" evidence="3">
    <location>
        <begin position="504"/>
        <end position="536"/>
    </location>
</feature>
<dbReference type="PANTHER" id="PTHR19878:SF8">
    <property type="entry name" value="AUTOPHAGY-RELATED 16, ISOFORM F"/>
    <property type="match status" value="1"/>
</dbReference>
<dbReference type="PRINTS" id="PR00320">
    <property type="entry name" value="GPROTEINBRPT"/>
</dbReference>
<evidence type="ECO:0000313" key="5">
    <source>
        <dbReference type="EMBL" id="DAZ99067.1"/>
    </source>
</evidence>
<evidence type="ECO:0000313" key="6">
    <source>
        <dbReference type="Proteomes" id="UP001146120"/>
    </source>
</evidence>
<feature type="repeat" description="WD" evidence="3">
    <location>
        <begin position="330"/>
        <end position="372"/>
    </location>
</feature>
<dbReference type="PROSITE" id="PS50294">
    <property type="entry name" value="WD_REPEATS_REGION"/>
    <property type="match status" value="3"/>
</dbReference>
<sequence>MASNSLDAWFTTDCTRLLDERNVREVENYRDLIMGYQQLLFRAQAVPMSSSMRLSTTSDLSKNAKAEADAMQLATQKYLTTIQSLEKELSEKNAQLAQYAGNQLQLVNESKELLQAREQWEFQLQFFTKRLEEEMLMNEEKDKALKDLDGALRLLREELARQKELYEKETTGLREQIRQLEEQLLQKSAVMQEWLLANNSPDAGPARASSGMPSQEMSEQMSQLFLNSSVKCTSRVVTRVVHSIRAHATEVNSVCFNASGKVLFSGSSDGTVRAWETATCRPIGEYRGIGTAHPLLCVRVSEDGEMVLGTGCDRKCFVWRVGPGRVFQTLTGHKGKVLAAEFSLVTPNEVITGSSDRSMRVWDIAKGRSLQTINCRSSCNDIAMGVGGQFASAHQDGAVRFWDARTKHSVKELTGLHTEQVTSVSFPGDGAPYMLTNSRDHTLQVIDQRTYEVVRTLRHPGYQCGFDWSKASLSPDGVYAAAGGSSGSVFIWNAHTGKLEKENSTGHHGAVASCVWRPDGTNVASCDKNGSLVLWE</sequence>
<evidence type="ECO:0000256" key="2">
    <source>
        <dbReference type="ARBA" id="ARBA00022737"/>
    </source>
</evidence>
<dbReference type="SMART" id="SM00320">
    <property type="entry name" value="WD40"/>
    <property type="match status" value="7"/>
</dbReference>
<feature type="repeat" description="WD" evidence="3">
    <location>
        <begin position="244"/>
        <end position="285"/>
    </location>
</feature>
<dbReference type="PANTHER" id="PTHR19878">
    <property type="entry name" value="AUTOPHAGY PROTEIN 16-LIKE"/>
    <property type="match status" value="1"/>
</dbReference>
<dbReference type="CDD" id="cd00200">
    <property type="entry name" value="WD40"/>
    <property type="match status" value="1"/>
</dbReference>
<reference evidence="5" key="1">
    <citation type="submission" date="2022-11" db="EMBL/GenBank/DDBJ databases">
        <authorList>
            <person name="Morgan W.R."/>
            <person name="Tartar A."/>
        </authorList>
    </citation>
    <scope>NUCLEOTIDE SEQUENCE</scope>
    <source>
        <strain evidence="5">ARSEF 373</strain>
    </source>
</reference>
<dbReference type="AlphaFoldDB" id="A0AAV2YVH5"/>
<evidence type="ECO:0008006" key="7">
    <source>
        <dbReference type="Google" id="ProtNLM"/>
    </source>
</evidence>
<feature type="coiled-coil region" evidence="4">
    <location>
        <begin position="75"/>
        <end position="102"/>
    </location>
</feature>
<keyword evidence="1 3" id="KW-0853">WD repeat</keyword>
<keyword evidence="4" id="KW-0175">Coiled coil</keyword>
<name>A0AAV2YVH5_9STRA</name>
<dbReference type="InterPro" id="IPR019775">
    <property type="entry name" value="WD40_repeat_CS"/>
</dbReference>
<dbReference type="PROSITE" id="PS00678">
    <property type="entry name" value="WD_REPEATS_1"/>
    <property type="match status" value="1"/>
</dbReference>
<dbReference type="EMBL" id="DAKRPA010000090">
    <property type="protein sequence ID" value="DAZ99067.1"/>
    <property type="molecule type" value="Genomic_DNA"/>
</dbReference>
<evidence type="ECO:0000256" key="4">
    <source>
        <dbReference type="SAM" id="Coils"/>
    </source>
</evidence>
<accession>A0AAV2YVH5</accession>
<organism evidence="5 6">
    <name type="scientific">Lagenidium giganteum</name>
    <dbReference type="NCBI Taxonomy" id="4803"/>
    <lineage>
        <taxon>Eukaryota</taxon>
        <taxon>Sar</taxon>
        <taxon>Stramenopiles</taxon>
        <taxon>Oomycota</taxon>
        <taxon>Peronosporomycetes</taxon>
        <taxon>Pythiales</taxon>
        <taxon>Pythiaceae</taxon>
    </lineage>
</organism>
<evidence type="ECO:0000256" key="3">
    <source>
        <dbReference type="PROSITE-ProRule" id="PRU00221"/>
    </source>
</evidence>
<dbReference type="InterPro" id="IPR020472">
    <property type="entry name" value="WD40_PAC1"/>
</dbReference>
<dbReference type="InterPro" id="IPR001680">
    <property type="entry name" value="WD40_rpt"/>
</dbReference>
<feature type="coiled-coil region" evidence="4">
    <location>
        <begin position="138"/>
        <end position="183"/>
    </location>
</feature>
<dbReference type="SUPFAM" id="SSF50978">
    <property type="entry name" value="WD40 repeat-like"/>
    <property type="match status" value="1"/>
</dbReference>
<dbReference type="InterPro" id="IPR015943">
    <property type="entry name" value="WD40/YVTN_repeat-like_dom_sf"/>
</dbReference>
<dbReference type="Proteomes" id="UP001146120">
    <property type="component" value="Unassembled WGS sequence"/>
</dbReference>
<dbReference type="Pfam" id="PF00400">
    <property type="entry name" value="WD40"/>
    <property type="match status" value="4"/>
</dbReference>
<dbReference type="PROSITE" id="PS50082">
    <property type="entry name" value="WD_REPEATS_2"/>
    <property type="match status" value="3"/>
</dbReference>
<evidence type="ECO:0000256" key="1">
    <source>
        <dbReference type="ARBA" id="ARBA00022574"/>
    </source>
</evidence>
<dbReference type="GO" id="GO:0000045">
    <property type="term" value="P:autophagosome assembly"/>
    <property type="evidence" value="ECO:0007669"/>
    <property type="project" value="InterPro"/>
</dbReference>
<dbReference type="Gene3D" id="2.130.10.10">
    <property type="entry name" value="YVTN repeat-like/Quinoprotein amine dehydrogenase"/>
    <property type="match status" value="3"/>
</dbReference>
<proteinExistence type="predicted"/>
<gene>
    <name evidence="5" type="ORF">N0F65_008372</name>
</gene>
<dbReference type="InterPro" id="IPR036322">
    <property type="entry name" value="WD40_repeat_dom_sf"/>
</dbReference>
<reference evidence="5" key="2">
    <citation type="journal article" date="2023" name="Microbiol Resour">
        <title>Decontamination and Annotation of the Draft Genome Sequence of the Oomycete Lagenidium giganteum ARSEF 373.</title>
        <authorList>
            <person name="Morgan W.R."/>
            <person name="Tartar A."/>
        </authorList>
    </citation>
    <scope>NUCLEOTIDE SEQUENCE</scope>
    <source>
        <strain evidence="5">ARSEF 373</strain>
    </source>
</reference>
<protein>
    <recommendedName>
        <fullName evidence="7">Autophagy-related protein 16 domain-containing protein</fullName>
    </recommendedName>
</protein>